<proteinExistence type="predicted"/>
<evidence type="ECO:0000313" key="2">
    <source>
        <dbReference type="Proteomes" id="UP001056708"/>
    </source>
</evidence>
<dbReference type="RefSeq" id="WP_252663869.1">
    <property type="nucleotide sequence ID" value="NZ_CP098611.1"/>
</dbReference>
<protein>
    <submittedName>
        <fullName evidence="1">Uncharacterized protein</fullName>
    </submittedName>
</protein>
<name>A0ABY5ASK5_9CYAN</name>
<reference evidence="1" key="1">
    <citation type="submission" date="2022-06" db="EMBL/GenBank/DDBJ databases">
        <title>Genome sequence of Phormidium yuhuli AB48 isolated from an industrial photobioreactor environment.</title>
        <authorList>
            <person name="Qiu Y."/>
            <person name="Noonan A.J.C."/>
            <person name="Dofher K."/>
            <person name="Koch M."/>
            <person name="Kieft B."/>
            <person name="Lin X."/>
            <person name="Ziels R.M."/>
            <person name="Hallam S.J."/>
        </authorList>
    </citation>
    <scope>NUCLEOTIDE SEQUENCE</scope>
    <source>
        <strain evidence="1">AB48</strain>
    </source>
</reference>
<organism evidence="1 2">
    <name type="scientific">Phormidium yuhuli AB48</name>
    <dbReference type="NCBI Taxonomy" id="2940671"/>
    <lineage>
        <taxon>Bacteria</taxon>
        <taxon>Bacillati</taxon>
        <taxon>Cyanobacteriota</taxon>
        <taxon>Cyanophyceae</taxon>
        <taxon>Oscillatoriophycideae</taxon>
        <taxon>Oscillatoriales</taxon>
        <taxon>Oscillatoriaceae</taxon>
        <taxon>Phormidium</taxon>
        <taxon>Phormidium yuhuli</taxon>
    </lineage>
</organism>
<sequence>MNSRDLAQYIETVDGIHKPWLLAQLRLKKLQERRSSLSQAEYIAELAEIQDQLAQLGDWWVGREDEVFRQGR</sequence>
<accession>A0ABY5ASK5</accession>
<keyword evidence="2" id="KW-1185">Reference proteome</keyword>
<gene>
    <name evidence="1" type="ORF">NEA10_03685</name>
</gene>
<dbReference type="EMBL" id="CP098611">
    <property type="protein sequence ID" value="USR91840.1"/>
    <property type="molecule type" value="Genomic_DNA"/>
</dbReference>
<dbReference type="Proteomes" id="UP001056708">
    <property type="component" value="Chromosome"/>
</dbReference>
<evidence type="ECO:0000313" key="1">
    <source>
        <dbReference type="EMBL" id="USR91840.1"/>
    </source>
</evidence>